<dbReference type="InterPro" id="IPR001806">
    <property type="entry name" value="Small_GTPase"/>
</dbReference>
<accession>A0A0V1CC13</accession>
<dbReference type="EMBL" id="JYDI01000268">
    <property type="protein sequence ID" value="KRY46843.1"/>
    <property type="molecule type" value="Genomic_DNA"/>
</dbReference>
<dbReference type="Pfam" id="PF00071">
    <property type="entry name" value="Ras"/>
    <property type="match status" value="1"/>
</dbReference>
<gene>
    <name evidence="6" type="primary">cal-1</name>
    <name evidence="6" type="ORF">T03_10422</name>
</gene>
<dbReference type="SMART" id="SM00174">
    <property type="entry name" value="RHO"/>
    <property type="match status" value="1"/>
</dbReference>
<comment type="caution">
    <text evidence="6">The sequence shown here is derived from an EMBL/GenBank/DDBJ whole genome shotgun (WGS) entry which is preliminary data.</text>
</comment>
<dbReference type="Proteomes" id="UP000054653">
    <property type="component" value="Unassembled WGS sequence"/>
</dbReference>
<dbReference type="SMART" id="SM00175">
    <property type="entry name" value="RAB"/>
    <property type="match status" value="1"/>
</dbReference>
<dbReference type="SUPFAM" id="SSF52540">
    <property type="entry name" value="P-loop containing nucleoside triphosphate hydrolases"/>
    <property type="match status" value="1"/>
</dbReference>
<dbReference type="AlphaFoldDB" id="A0A0V1CC13"/>
<dbReference type="Gene3D" id="1.10.238.10">
    <property type="entry name" value="EF-hand"/>
    <property type="match status" value="2"/>
</dbReference>
<dbReference type="Gene3D" id="3.40.50.300">
    <property type="entry name" value="P-loop containing nucleotide triphosphate hydrolases"/>
    <property type="match status" value="1"/>
</dbReference>
<dbReference type="InterPro" id="IPR027417">
    <property type="entry name" value="P-loop_NTPase"/>
</dbReference>
<feature type="domain" description="EF-hand" evidence="5">
    <location>
        <begin position="136"/>
        <end position="171"/>
    </location>
</feature>
<protein>
    <submittedName>
        <fullName evidence="6">Calmodulin-like protein</fullName>
    </submittedName>
</protein>
<feature type="non-terminal residue" evidence="6">
    <location>
        <position position="1"/>
    </location>
</feature>
<dbReference type="InterPro" id="IPR011992">
    <property type="entry name" value="EF-hand-dom_pair"/>
</dbReference>
<dbReference type="PROSITE" id="PS51421">
    <property type="entry name" value="RAS"/>
    <property type="match status" value="1"/>
</dbReference>
<evidence type="ECO:0000256" key="2">
    <source>
        <dbReference type="ARBA" id="ARBA00022737"/>
    </source>
</evidence>
<dbReference type="GO" id="GO:0005525">
    <property type="term" value="F:GTP binding"/>
    <property type="evidence" value="ECO:0007669"/>
    <property type="project" value="InterPro"/>
</dbReference>
<dbReference type="GO" id="GO:0016460">
    <property type="term" value="C:myosin II complex"/>
    <property type="evidence" value="ECO:0007669"/>
    <property type="project" value="TreeGrafter"/>
</dbReference>
<evidence type="ECO:0000259" key="5">
    <source>
        <dbReference type="PROSITE" id="PS50222"/>
    </source>
</evidence>
<dbReference type="PROSITE" id="PS50222">
    <property type="entry name" value="EF_HAND_2"/>
    <property type="match status" value="4"/>
</dbReference>
<evidence type="ECO:0000313" key="6">
    <source>
        <dbReference type="EMBL" id="KRY46843.1"/>
    </source>
</evidence>
<evidence type="ECO:0000256" key="4">
    <source>
        <dbReference type="SAM" id="MobiDB-lite"/>
    </source>
</evidence>
<feature type="domain" description="EF-hand" evidence="5">
    <location>
        <begin position="172"/>
        <end position="207"/>
    </location>
</feature>
<dbReference type="GO" id="GO:0003924">
    <property type="term" value="F:GTPase activity"/>
    <property type="evidence" value="ECO:0007669"/>
    <property type="project" value="InterPro"/>
</dbReference>
<dbReference type="SMART" id="SM00054">
    <property type="entry name" value="EFh"/>
    <property type="match status" value="4"/>
</dbReference>
<dbReference type="Pfam" id="PF13499">
    <property type="entry name" value="EF-hand_7"/>
    <property type="match status" value="2"/>
</dbReference>
<keyword evidence="1" id="KW-0479">Metal-binding</keyword>
<keyword evidence="7" id="KW-1185">Reference proteome</keyword>
<dbReference type="GO" id="GO:0005509">
    <property type="term" value="F:calcium ion binding"/>
    <property type="evidence" value="ECO:0007669"/>
    <property type="project" value="InterPro"/>
</dbReference>
<feature type="region of interest" description="Disordered" evidence="4">
    <location>
        <begin position="473"/>
        <end position="494"/>
    </location>
</feature>
<keyword evidence="2" id="KW-0677">Repeat</keyword>
<dbReference type="FunFam" id="1.10.238.10:FF:000238">
    <property type="entry name" value="CALmodulin related genes"/>
    <property type="match status" value="1"/>
</dbReference>
<dbReference type="FunFam" id="1.10.238.10:FF:000251">
    <property type="entry name" value="Calmodulin-related protein 97A"/>
    <property type="match status" value="1"/>
</dbReference>
<dbReference type="PRINTS" id="PR00449">
    <property type="entry name" value="RASTRNSFRMNG"/>
</dbReference>
<feature type="domain" description="EF-hand" evidence="5">
    <location>
        <begin position="208"/>
        <end position="243"/>
    </location>
</feature>
<organism evidence="6 7">
    <name type="scientific">Trichinella britovi</name>
    <name type="common">Parasitic roundworm</name>
    <dbReference type="NCBI Taxonomy" id="45882"/>
    <lineage>
        <taxon>Eukaryota</taxon>
        <taxon>Metazoa</taxon>
        <taxon>Ecdysozoa</taxon>
        <taxon>Nematoda</taxon>
        <taxon>Enoplea</taxon>
        <taxon>Dorylaimia</taxon>
        <taxon>Trichinellida</taxon>
        <taxon>Trichinellidae</taxon>
        <taxon>Trichinella</taxon>
    </lineage>
</organism>
<dbReference type="InterPro" id="IPR002048">
    <property type="entry name" value="EF_hand_dom"/>
</dbReference>
<dbReference type="STRING" id="45882.A0A0V1CC13"/>
<dbReference type="SUPFAM" id="SSF47473">
    <property type="entry name" value="EF-hand"/>
    <property type="match status" value="1"/>
</dbReference>
<dbReference type="NCBIfam" id="TIGR00231">
    <property type="entry name" value="small_GTP"/>
    <property type="match status" value="1"/>
</dbReference>
<dbReference type="InterPro" id="IPR050230">
    <property type="entry name" value="CALM/Myosin/TropC-like"/>
</dbReference>
<dbReference type="PANTHER" id="PTHR23048:SF0">
    <property type="entry name" value="CALMODULIN LIKE 3"/>
    <property type="match status" value="1"/>
</dbReference>
<dbReference type="PANTHER" id="PTHR23048">
    <property type="entry name" value="MYOSIN LIGHT CHAIN 1, 3"/>
    <property type="match status" value="1"/>
</dbReference>
<evidence type="ECO:0000313" key="7">
    <source>
        <dbReference type="Proteomes" id="UP000054653"/>
    </source>
</evidence>
<feature type="domain" description="EF-hand" evidence="5">
    <location>
        <begin position="100"/>
        <end position="135"/>
    </location>
</feature>
<evidence type="ECO:0000256" key="3">
    <source>
        <dbReference type="ARBA" id="ARBA00022837"/>
    </source>
</evidence>
<reference evidence="6 7" key="1">
    <citation type="submission" date="2015-01" db="EMBL/GenBank/DDBJ databases">
        <title>Evolution of Trichinella species and genotypes.</title>
        <authorList>
            <person name="Korhonen P.K."/>
            <person name="Edoardo P."/>
            <person name="Giuseppe L.R."/>
            <person name="Gasser R.B."/>
        </authorList>
    </citation>
    <scope>NUCLEOTIDE SEQUENCE [LARGE SCALE GENOMIC DNA]</scope>
    <source>
        <strain evidence="6">ISS120</strain>
    </source>
</reference>
<keyword evidence="3" id="KW-0106">Calcium</keyword>
<dbReference type="PROSITE" id="PS51419">
    <property type="entry name" value="RAB"/>
    <property type="match status" value="1"/>
</dbReference>
<dbReference type="InterPro" id="IPR018247">
    <property type="entry name" value="EF_Hand_1_Ca_BS"/>
</dbReference>
<dbReference type="SMART" id="SM00173">
    <property type="entry name" value="RAS"/>
    <property type="match status" value="1"/>
</dbReference>
<dbReference type="CDD" id="cd00051">
    <property type="entry name" value="EFh"/>
    <property type="match status" value="2"/>
</dbReference>
<dbReference type="PROSITE" id="PS00018">
    <property type="entry name" value="EF_HAND_1"/>
    <property type="match status" value="4"/>
</dbReference>
<evidence type="ECO:0000256" key="1">
    <source>
        <dbReference type="ARBA" id="ARBA00022723"/>
    </source>
</evidence>
<feature type="compositionally biased region" description="Polar residues" evidence="4">
    <location>
        <begin position="480"/>
        <end position="494"/>
    </location>
</feature>
<name>A0A0V1CC13_TRIBR</name>
<dbReference type="InterPro" id="IPR005225">
    <property type="entry name" value="Small_GTP-bd"/>
</dbReference>
<proteinExistence type="predicted"/>
<dbReference type="OrthoDB" id="265044at2759"/>
<sequence>LTTVAHIMRNNKIQIKKTTTPSSGGKFSRSNSIFSSVAQFKTLASSSRKCFDGKASSSSSSSSSFCTSARRSLSSTAAMVSSSSSSNQVTDNLVNQLTPDEVDEFREAFMMFDKDKNGTISTKELGVAMRSLGQNPTEQELIEMINEVDIDGNGQIEFPEFCLMMKRMMKETDSEMIREAFRVFDKDGNGVVTAQEFRYFMMHMGMQFTEDEVDEMIQEVDVDGDGQIDYEEFVKMMTSSDSFFIFIMNQKAEDTDKITAKKQPDKGEIAPLSHGSILKKVDKIQPNLWGRQNVKFKVILLGASQVGKTAIVDQYLWKKFQPDNYKPTIDEFNWIEYETENGNTLMLELIDTAGCRDFPAMRNLYMTIGDAFILVYSVDNQASFEEIKQIRKEIATINHKNAPVILVGNKIDLLHDGIIPERAVVGGEVEQYAKEANCSCVDASAGDFDSVERIFETLFQNALSSHEEYQKLRKRRQSMPLPTTSSNFVQRAERSSSTTTACQLQKRKSGQCMLQ</sequence>